<comment type="function">
    <text evidence="1 6">Exhibits S-adenosyl-L-methionine-dependent methyltransferase activity.</text>
</comment>
<dbReference type="PANTHER" id="PTHR43619">
    <property type="entry name" value="S-ADENOSYL-L-METHIONINE-DEPENDENT METHYLTRANSFERASE YKTD-RELATED"/>
    <property type="match status" value="1"/>
</dbReference>
<accession>A0A5N0URT2</accession>
<dbReference type="RefSeq" id="WP_144752596.1">
    <property type="nucleotide sequence ID" value="NZ_VMNW02000069.1"/>
</dbReference>
<dbReference type="Gene3D" id="3.40.50.150">
    <property type="entry name" value="Vaccinia Virus protein VP39"/>
    <property type="match status" value="1"/>
</dbReference>
<comment type="similarity">
    <text evidence="2 6">Belongs to the UPF0677 family.</text>
</comment>
<reference evidence="7" key="1">
    <citation type="submission" date="2019-09" db="EMBL/GenBank/DDBJ databases">
        <authorList>
            <person name="Teo W.F.A."/>
            <person name="Duangmal K."/>
        </authorList>
    </citation>
    <scope>NUCLEOTIDE SEQUENCE [LARGE SCALE GENOMIC DNA]</scope>
    <source>
        <strain evidence="7">K81G1</strain>
    </source>
</reference>
<evidence type="ECO:0000256" key="4">
    <source>
        <dbReference type="ARBA" id="ARBA00022679"/>
    </source>
</evidence>
<dbReference type="Proteomes" id="UP000319769">
    <property type="component" value="Unassembled WGS sequence"/>
</dbReference>
<dbReference type="NCBIfam" id="TIGR00027">
    <property type="entry name" value="mthyl_TIGR00027"/>
    <property type="match status" value="1"/>
</dbReference>
<dbReference type="AlphaFoldDB" id="A0A5N0URT2"/>
<dbReference type="SUPFAM" id="SSF53335">
    <property type="entry name" value="S-adenosyl-L-methionine-dependent methyltransferases"/>
    <property type="match status" value="1"/>
</dbReference>
<evidence type="ECO:0000256" key="5">
    <source>
        <dbReference type="ARBA" id="ARBA00022691"/>
    </source>
</evidence>
<dbReference type="InterPro" id="IPR007213">
    <property type="entry name" value="Ppm1/Ppm2/Tcmp"/>
</dbReference>
<keyword evidence="3 6" id="KW-0489">Methyltransferase</keyword>
<dbReference type="EMBL" id="VMNW02000069">
    <property type="protein sequence ID" value="KAA9154051.1"/>
    <property type="molecule type" value="Genomic_DNA"/>
</dbReference>
<protein>
    <recommendedName>
        <fullName evidence="6">S-adenosyl-L-methionine-dependent methyltransferase</fullName>
        <ecNumber evidence="6">2.1.1.-</ecNumber>
    </recommendedName>
</protein>
<sequence length="289" mass="32257">MADEARDWDIVSSVGLTALAVTAARAVETSREDGLVEDPYAAAFVRATRPPIPMPTSTADLPNELWDRMALFMGLRSRFFDEYFAEAWTAGVRQTVLLAAGLDSRAYRLEWPEDSTVFEVDQPRVLEFKDEALAEQGAKPACDRRVVAVDLRDDWEKALLAKGFDPEQPTAWLAEGLLPYLPDDAVERLLDTVHRLSTPDSTVAVEYMLAEAVIENDPEIDRMMEEFGFDVRPLLAGGYERAGEFLTHLGWAVGEVSGNDLAERYGREMNDSLSQRFGTNSRYLTGRLG</sequence>
<dbReference type="InterPro" id="IPR011610">
    <property type="entry name" value="SAM_mthyl_Trfase_ML2640-like"/>
</dbReference>
<evidence type="ECO:0000256" key="1">
    <source>
        <dbReference type="ARBA" id="ARBA00003907"/>
    </source>
</evidence>
<dbReference type="Pfam" id="PF04072">
    <property type="entry name" value="LCM"/>
    <property type="match status" value="1"/>
</dbReference>
<evidence type="ECO:0000256" key="3">
    <source>
        <dbReference type="ARBA" id="ARBA00022603"/>
    </source>
</evidence>
<organism evidence="7 8">
    <name type="scientific">Amycolatopsis acidicola</name>
    <dbReference type="NCBI Taxonomy" id="2596893"/>
    <lineage>
        <taxon>Bacteria</taxon>
        <taxon>Bacillati</taxon>
        <taxon>Actinomycetota</taxon>
        <taxon>Actinomycetes</taxon>
        <taxon>Pseudonocardiales</taxon>
        <taxon>Pseudonocardiaceae</taxon>
        <taxon>Amycolatopsis</taxon>
    </lineage>
</organism>
<dbReference type="GO" id="GO:0008168">
    <property type="term" value="F:methyltransferase activity"/>
    <property type="evidence" value="ECO:0007669"/>
    <property type="project" value="UniProtKB-UniRule"/>
</dbReference>
<evidence type="ECO:0000256" key="2">
    <source>
        <dbReference type="ARBA" id="ARBA00008138"/>
    </source>
</evidence>
<dbReference type="OrthoDB" id="9806164at2"/>
<keyword evidence="8" id="KW-1185">Reference proteome</keyword>
<dbReference type="InterPro" id="IPR029063">
    <property type="entry name" value="SAM-dependent_MTases_sf"/>
</dbReference>
<proteinExistence type="inferred from homology"/>
<keyword evidence="4 7" id="KW-0808">Transferase</keyword>
<gene>
    <name evidence="7" type="ORF">FPZ12_032915</name>
</gene>
<dbReference type="PANTHER" id="PTHR43619:SF2">
    <property type="entry name" value="S-ADENOSYL-L-METHIONINE-DEPENDENT METHYLTRANSFERASES SUPERFAMILY PROTEIN"/>
    <property type="match status" value="1"/>
</dbReference>
<evidence type="ECO:0000313" key="8">
    <source>
        <dbReference type="Proteomes" id="UP000319769"/>
    </source>
</evidence>
<comment type="caution">
    <text evidence="7">The sequence shown here is derived from an EMBL/GenBank/DDBJ whole genome shotgun (WGS) entry which is preliminary data.</text>
</comment>
<name>A0A5N0URT2_9PSEU</name>
<keyword evidence="5 6" id="KW-0949">S-adenosyl-L-methionine</keyword>
<evidence type="ECO:0000313" key="7">
    <source>
        <dbReference type="EMBL" id="KAA9154051.1"/>
    </source>
</evidence>
<dbReference type="GO" id="GO:0032259">
    <property type="term" value="P:methylation"/>
    <property type="evidence" value="ECO:0007669"/>
    <property type="project" value="UniProtKB-KW"/>
</dbReference>
<evidence type="ECO:0000256" key="6">
    <source>
        <dbReference type="RuleBase" id="RU362030"/>
    </source>
</evidence>
<dbReference type="EC" id="2.1.1.-" evidence="6"/>